<dbReference type="Gene3D" id="3.40.50.300">
    <property type="entry name" value="P-loop containing nucleotide triphosphate hydrolases"/>
    <property type="match status" value="1"/>
</dbReference>
<accession>A0A1H5R7J9</accession>
<proteinExistence type="predicted"/>
<name>A0A1H5R7J9_9PSEU</name>
<dbReference type="InterPro" id="IPR027417">
    <property type="entry name" value="P-loop_NTPase"/>
</dbReference>
<evidence type="ECO:0000313" key="2">
    <source>
        <dbReference type="Proteomes" id="UP000198878"/>
    </source>
</evidence>
<dbReference type="Proteomes" id="UP000198878">
    <property type="component" value="Unassembled WGS sequence"/>
</dbReference>
<dbReference type="OrthoDB" id="4208381at2"/>
<evidence type="ECO:0000313" key="1">
    <source>
        <dbReference type="EMBL" id="SEF34382.1"/>
    </source>
</evidence>
<keyword evidence="2" id="KW-1185">Reference proteome</keyword>
<sequence length="166" mass="18447">MRIVVIAGPPCAGKTTFADLVAGPDDIVLDFDVIARELGSPVLWSHPEPWRSRAEADMQAAVRWAVLEPSGATAWVIRTAPRPRQRAELAARWDAAVYLLNPGERECRRRARADGRPAGTSTSIGEWFSRYAPWIHDQDPGRLRPEWASPSPPVDRGIVCVDPRYV</sequence>
<dbReference type="STRING" id="218821.SAMN05421837_107353"/>
<organism evidence="1 2">
    <name type="scientific">Amycolatopsis pretoriensis</name>
    <dbReference type="NCBI Taxonomy" id="218821"/>
    <lineage>
        <taxon>Bacteria</taxon>
        <taxon>Bacillati</taxon>
        <taxon>Actinomycetota</taxon>
        <taxon>Actinomycetes</taxon>
        <taxon>Pseudonocardiales</taxon>
        <taxon>Pseudonocardiaceae</taxon>
        <taxon>Amycolatopsis</taxon>
    </lineage>
</organism>
<evidence type="ECO:0008006" key="3">
    <source>
        <dbReference type="Google" id="ProtNLM"/>
    </source>
</evidence>
<protein>
    <recommendedName>
        <fullName evidence="3">AAA domain-containing protein</fullName>
    </recommendedName>
</protein>
<dbReference type="AlphaFoldDB" id="A0A1H5R7J9"/>
<gene>
    <name evidence="1" type="ORF">SAMN05421837_107353</name>
</gene>
<reference evidence="2" key="1">
    <citation type="submission" date="2016-10" db="EMBL/GenBank/DDBJ databases">
        <authorList>
            <person name="Varghese N."/>
            <person name="Submissions S."/>
        </authorList>
    </citation>
    <scope>NUCLEOTIDE SEQUENCE [LARGE SCALE GENOMIC DNA]</scope>
    <source>
        <strain evidence="2">DSM 44654</strain>
    </source>
</reference>
<dbReference type="EMBL" id="FNUJ01000007">
    <property type="protein sequence ID" value="SEF34382.1"/>
    <property type="molecule type" value="Genomic_DNA"/>
</dbReference>
<dbReference type="SUPFAM" id="SSF52540">
    <property type="entry name" value="P-loop containing nucleoside triphosphate hydrolases"/>
    <property type="match status" value="1"/>
</dbReference>
<dbReference type="RefSeq" id="WP_086684057.1">
    <property type="nucleotide sequence ID" value="NZ_FNUJ01000007.1"/>
</dbReference>